<feature type="region of interest" description="Disordered" evidence="1">
    <location>
        <begin position="1"/>
        <end position="34"/>
    </location>
</feature>
<accession>A0A7D9HQF8</accession>
<reference evidence="2" key="1">
    <citation type="submission" date="2020-04" db="EMBL/GenBank/DDBJ databases">
        <authorList>
            <person name="Alioto T."/>
            <person name="Alioto T."/>
            <person name="Gomez Garrido J."/>
        </authorList>
    </citation>
    <scope>NUCLEOTIDE SEQUENCE</scope>
    <source>
        <strain evidence="2">A484AB</strain>
    </source>
</reference>
<protein>
    <submittedName>
        <fullName evidence="2">Uncharacterized protein</fullName>
    </submittedName>
</protein>
<evidence type="ECO:0000313" key="2">
    <source>
        <dbReference type="EMBL" id="CAB3989436.1"/>
    </source>
</evidence>
<sequence>MDEGCGSKGTPQLQHQKKKASSANEKDKDYHRRRRCPVSKCHSIVFRLPVHLRKVHNMKDNFKEYFETLASGHICIGQKESDNSLEGRT</sequence>
<evidence type="ECO:0000256" key="1">
    <source>
        <dbReference type="SAM" id="MobiDB-lite"/>
    </source>
</evidence>
<comment type="caution">
    <text evidence="2">The sequence shown here is derived from an EMBL/GenBank/DDBJ whole genome shotgun (WGS) entry which is preliminary data.</text>
</comment>
<gene>
    <name evidence="2" type="ORF">PACLA_8A024801</name>
</gene>
<evidence type="ECO:0000313" key="3">
    <source>
        <dbReference type="Proteomes" id="UP001152795"/>
    </source>
</evidence>
<dbReference type="EMBL" id="CACRXK020001488">
    <property type="protein sequence ID" value="CAB3989436.1"/>
    <property type="molecule type" value="Genomic_DNA"/>
</dbReference>
<dbReference type="OrthoDB" id="5960386at2759"/>
<keyword evidence="3" id="KW-1185">Reference proteome</keyword>
<dbReference type="Proteomes" id="UP001152795">
    <property type="component" value="Unassembled WGS sequence"/>
</dbReference>
<organism evidence="2 3">
    <name type="scientific">Paramuricea clavata</name>
    <name type="common">Red gorgonian</name>
    <name type="synonym">Violescent sea-whip</name>
    <dbReference type="NCBI Taxonomy" id="317549"/>
    <lineage>
        <taxon>Eukaryota</taxon>
        <taxon>Metazoa</taxon>
        <taxon>Cnidaria</taxon>
        <taxon>Anthozoa</taxon>
        <taxon>Octocorallia</taxon>
        <taxon>Malacalcyonacea</taxon>
        <taxon>Plexauridae</taxon>
        <taxon>Paramuricea</taxon>
    </lineage>
</organism>
<proteinExistence type="predicted"/>
<name>A0A7D9HQF8_PARCT</name>
<dbReference type="AlphaFoldDB" id="A0A7D9HQF8"/>